<organism evidence="1">
    <name type="scientific">marine sediment metagenome</name>
    <dbReference type="NCBI Taxonomy" id="412755"/>
    <lineage>
        <taxon>unclassified sequences</taxon>
        <taxon>metagenomes</taxon>
        <taxon>ecological metagenomes</taxon>
    </lineage>
</organism>
<dbReference type="Pfam" id="PF17236">
    <property type="entry name" value="SU10_MCP"/>
    <property type="match status" value="1"/>
</dbReference>
<comment type="caution">
    <text evidence="1">The sequence shown here is derived from an EMBL/GenBank/DDBJ whole genome shotgun (WGS) entry which is preliminary data.</text>
</comment>
<gene>
    <name evidence="1" type="ORF">S01H1_01004</name>
</gene>
<feature type="non-terminal residue" evidence="1">
    <location>
        <position position="1"/>
    </location>
</feature>
<dbReference type="AlphaFoldDB" id="X0S6S1"/>
<dbReference type="EMBL" id="BARS01000401">
    <property type="protein sequence ID" value="GAF76758.1"/>
    <property type="molecule type" value="Genomic_DNA"/>
</dbReference>
<accession>X0S6S1</accession>
<evidence type="ECO:0000313" key="1">
    <source>
        <dbReference type="EMBL" id="GAF76758.1"/>
    </source>
</evidence>
<sequence>GLTGGKSVATKEFTWQVEDNVAAAVNKVALEGGDPVPNEIIRQEVKNVVEIHQEGVNISYTKQAAIGQLGAGGGAPTIVPAPILGTQPVTGEIPHQLALKINQIGRDVELSFLSGVYAYPVDNVTERQTRGVLTAIDTHAVVFATSLRDSLNAMLIGMYENEFNVAPLIQPVIFVNGTVKTQLSNEYSNNLGLADRSRTIGGVNVETIVTDFGTFGVVLDRYMPSDQLALLDMSVIEPCFLPIPGKGHFFTEPLAKTGAYDIFQIYGEIGLEYGPEQFHGKITSIT</sequence>
<name>X0S6S1_9ZZZZ</name>
<dbReference type="InterPro" id="IPR035198">
    <property type="entry name" value="SU10_MCP"/>
</dbReference>
<proteinExistence type="predicted"/>
<protein>
    <recommendedName>
        <fullName evidence="2">Major capsid protein</fullName>
    </recommendedName>
</protein>
<reference evidence="1" key="1">
    <citation type="journal article" date="2014" name="Front. Microbiol.">
        <title>High frequency of phylogenetically diverse reductive dehalogenase-homologous genes in deep subseafloor sedimentary metagenomes.</title>
        <authorList>
            <person name="Kawai M."/>
            <person name="Futagami T."/>
            <person name="Toyoda A."/>
            <person name="Takaki Y."/>
            <person name="Nishi S."/>
            <person name="Hori S."/>
            <person name="Arai W."/>
            <person name="Tsubouchi T."/>
            <person name="Morono Y."/>
            <person name="Uchiyama I."/>
            <person name="Ito T."/>
            <person name="Fujiyama A."/>
            <person name="Inagaki F."/>
            <person name="Takami H."/>
        </authorList>
    </citation>
    <scope>NUCLEOTIDE SEQUENCE</scope>
    <source>
        <strain evidence="1">Expedition CK06-06</strain>
    </source>
</reference>
<evidence type="ECO:0008006" key="2">
    <source>
        <dbReference type="Google" id="ProtNLM"/>
    </source>
</evidence>